<protein>
    <submittedName>
        <fullName evidence="1">Uncharacterized protein</fullName>
    </submittedName>
</protein>
<dbReference type="EMBL" id="MN738792">
    <property type="protein sequence ID" value="QHT37322.1"/>
    <property type="molecule type" value="Genomic_DNA"/>
</dbReference>
<organism evidence="1">
    <name type="scientific">viral metagenome</name>
    <dbReference type="NCBI Taxonomy" id="1070528"/>
    <lineage>
        <taxon>unclassified sequences</taxon>
        <taxon>metagenomes</taxon>
        <taxon>organismal metagenomes</taxon>
    </lineage>
</organism>
<name>A0A6C0F7Y8_9ZZZZ</name>
<accession>A0A6C0F7Y8</accession>
<sequence length="60" mass="7202">MNSIQEVFDNLLLRHKILTFVVHEKYKKELSDYVILIATNAIFTRWHLYCSCDLCKLTRN</sequence>
<dbReference type="AlphaFoldDB" id="A0A6C0F7Y8"/>
<reference evidence="1" key="1">
    <citation type="journal article" date="2020" name="Nature">
        <title>Giant virus diversity and host interactions through global metagenomics.</title>
        <authorList>
            <person name="Schulz F."/>
            <person name="Roux S."/>
            <person name="Paez-Espino D."/>
            <person name="Jungbluth S."/>
            <person name="Walsh D.A."/>
            <person name="Denef V.J."/>
            <person name="McMahon K.D."/>
            <person name="Konstantinidis K.T."/>
            <person name="Eloe-Fadrosh E.A."/>
            <person name="Kyrpides N.C."/>
            <person name="Woyke T."/>
        </authorList>
    </citation>
    <scope>NUCLEOTIDE SEQUENCE</scope>
    <source>
        <strain evidence="1">GVMAG-S-ERX555967-131</strain>
    </source>
</reference>
<evidence type="ECO:0000313" key="1">
    <source>
        <dbReference type="EMBL" id="QHT37322.1"/>
    </source>
</evidence>
<proteinExistence type="predicted"/>